<dbReference type="Proteomes" id="UP000789366">
    <property type="component" value="Unassembled WGS sequence"/>
</dbReference>
<feature type="non-terminal residue" evidence="1">
    <location>
        <position position="179"/>
    </location>
</feature>
<evidence type="ECO:0000313" key="2">
    <source>
        <dbReference type="Proteomes" id="UP000789366"/>
    </source>
</evidence>
<accession>A0ACA9QIJ7</accession>
<protein>
    <submittedName>
        <fullName evidence="1">16997_t:CDS:1</fullName>
    </submittedName>
</protein>
<sequence>MSLNQNKYPENNPFSVKQNNTIYKYHIINEGIYPPKDKLSFTSTRSHNGIKYKIPDNYLVQTSWGRCNSNHKIECEIKYELNGPIFRIRFQEDSQQNIIESKESPSAAANNYLWKKNPNNPRARISGVHVFGLNIPDIERERERKNRTSFKPFNTLSESMKTKHSRAFSIQLGEAFKNE</sequence>
<evidence type="ECO:0000313" key="1">
    <source>
        <dbReference type="EMBL" id="CAG8749621.1"/>
    </source>
</evidence>
<name>A0ACA9QIJ7_9GLOM</name>
<dbReference type="EMBL" id="CAJVPW010042104">
    <property type="protein sequence ID" value="CAG8749621.1"/>
    <property type="molecule type" value="Genomic_DNA"/>
</dbReference>
<gene>
    <name evidence="1" type="ORF">SPELUC_LOCUS14398</name>
</gene>
<reference evidence="1" key="1">
    <citation type="submission" date="2021-06" db="EMBL/GenBank/DDBJ databases">
        <authorList>
            <person name="Kallberg Y."/>
            <person name="Tangrot J."/>
            <person name="Rosling A."/>
        </authorList>
    </citation>
    <scope>NUCLEOTIDE SEQUENCE</scope>
    <source>
        <strain evidence="1">28 12/20/2015</strain>
    </source>
</reference>
<keyword evidence="2" id="KW-1185">Reference proteome</keyword>
<comment type="caution">
    <text evidence="1">The sequence shown here is derived from an EMBL/GenBank/DDBJ whole genome shotgun (WGS) entry which is preliminary data.</text>
</comment>
<proteinExistence type="predicted"/>
<organism evidence="1 2">
    <name type="scientific">Cetraspora pellucida</name>
    <dbReference type="NCBI Taxonomy" id="1433469"/>
    <lineage>
        <taxon>Eukaryota</taxon>
        <taxon>Fungi</taxon>
        <taxon>Fungi incertae sedis</taxon>
        <taxon>Mucoromycota</taxon>
        <taxon>Glomeromycotina</taxon>
        <taxon>Glomeromycetes</taxon>
        <taxon>Diversisporales</taxon>
        <taxon>Gigasporaceae</taxon>
        <taxon>Cetraspora</taxon>
    </lineage>
</organism>